<dbReference type="InterPro" id="IPR001387">
    <property type="entry name" value="Cro/C1-type_HTH"/>
</dbReference>
<evidence type="ECO:0000313" key="3">
    <source>
        <dbReference type="Proteomes" id="UP000315947"/>
    </source>
</evidence>
<dbReference type="Gene3D" id="1.10.260.40">
    <property type="entry name" value="lambda repressor-like DNA-binding domains"/>
    <property type="match status" value="1"/>
</dbReference>
<reference evidence="2 3" key="1">
    <citation type="submission" date="2019-07" db="EMBL/GenBank/DDBJ databases">
        <title>Shewanella sp. YLB-06 whole genomic sequence.</title>
        <authorList>
            <person name="Yu L."/>
        </authorList>
    </citation>
    <scope>NUCLEOTIDE SEQUENCE [LARGE SCALE GENOMIC DNA]</scope>
    <source>
        <strain evidence="2 3">YLB-06</strain>
    </source>
</reference>
<sequence length="303" mass="35543">MIFHQYLQHVFKKNGIRQIELLSQLQSSHSIFSGLDAITLSRWCNNKTTPSYKKQLLISKHFERDLSYFIQHIDHPKITKVFLKTYDTLFNKLETSYARIGYLSIDNGPATLSMLNLTTETHRKLFGVFYKHMEAYRFIYSKLDQNNVISQNCVFTIKQGVQIVSHLGFVKDMTTFSRYFKKKLPTQPTANSIVINVGHFSCRNYFESLIGHLFNHLVDSYWDIEECYVATRRADFLTFWEQMGGTQLLSVQESRFVGNVYIVQFNLKQLLASPFIFLQIQRTYLSYLKLKQHLTIPILVPCE</sequence>
<proteinExistence type="predicted"/>
<gene>
    <name evidence="2" type="ORF">FM037_03945</name>
</gene>
<feature type="domain" description="HTH cro/C1-type" evidence="1">
    <location>
        <begin position="33"/>
        <end position="69"/>
    </location>
</feature>
<keyword evidence="3" id="KW-1185">Reference proteome</keyword>
<dbReference type="Proteomes" id="UP000315947">
    <property type="component" value="Chromosome"/>
</dbReference>
<dbReference type="EMBL" id="CP041614">
    <property type="protein sequence ID" value="QDO82543.1"/>
    <property type="molecule type" value="Genomic_DNA"/>
</dbReference>
<accession>A0ABX5WXT6</accession>
<evidence type="ECO:0000313" key="2">
    <source>
        <dbReference type="EMBL" id="QDO82543.1"/>
    </source>
</evidence>
<organism evidence="2 3">
    <name type="scientific">Shewanella psychropiezotolerans</name>
    <dbReference type="NCBI Taxonomy" id="2593655"/>
    <lineage>
        <taxon>Bacteria</taxon>
        <taxon>Pseudomonadati</taxon>
        <taxon>Pseudomonadota</taxon>
        <taxon>Gammaproteobacteria</taxon>
        <taxon>Alteromonadales</taxon>
        <taxon>Shewanellaceae</taxon>
        <taxon>Shewanella</taxon>
    </lineage>
</organism>
<protein>
    <recommendedName>
        <fullName evidence="1">HTH cro/C1-type domain-containing protein</fullName>
    </recommendedName>
</protein>
<dbReference type="InterPro" id="IPR010982">
    <property type="entry name" value="Lambda_DNA-bd_dom_sf"/>
</dbReference>
<evidence type="ECO:0000259" key="1">
    <source>
        <dbReference type="PROSITE" id="PS50943"/>
    </source>
</evidence>
<name>A0ABX5WXT6_9GAMM</name>
<dbReference type="RefSeq" id="WP_144044932.1">
    <property type="nucleotide sequence ID" value="NZ_CP041614.1"/>
</dbReference>
<dbReference type="PROSITE" id="PS50943">
    <property type="entry name" value="HTH_CROC1"/>
    <property type="match status" value="1"/>
</dbReference>
<dbReference type="CDD" id="cd00093">
    <property type="entry name" value="HTH_XRE"/>
    <property type="match status" value="1"/>
</dbReference>